<evidence type="ECO:0000256" key="2">
    <source>
        <dbReference type="ARBA" id="ARBA00005577"/>
    </source>
</evidence>
<evidence type="ECO:0000256" key="4">
    <source>
        <dbReference type="ARBA" id="ARBA00022976"/>
    </source>
</evidence>
<evidence type="ECO:0008006" key="10">
    <source>
        <dbReference type="Google" id="ProtNLM"/>
    </source>
</evidence>
<dbReference type="VEuPathDB" id="FungiDB:AMAG_09653"/>
<dbReference type="Pfam" id="PF06105">
    <property type="entry name" value="Aph-1"/>
    <property type="match status" value="1"/>
</dbReference>
<feature type="transmembrane region" description="Helical" evidence="7">
    <location>
        <begin position="32"/>
        <end position="55"/>
    </location>
</feature>
<comment type="similarity">
    <text evidence="2">Belongs to the APH-1 family.</text>
</comment>
<keyword evidence="4" id="KW-0914">Notch signaling pathway</keyword>
<accession>A0A0L0STE2</accession>
<feature type="transmembrane region" description="Helical" evidence="7">
    <location>
        <begin position="248"/>
        <end position="274"/>
    </location>
</feature>
<keyword evidence="5 7" id="KW-1133">Transmembrane helix</keyword>
<dbReference type="eggNOG" id="KOG3972">
    <property type="taxonomic scope" value="Eukaryota"/>
</dbReference>
<keyword evidence="6 7" id="KW-0472">Membrane</keyword>
<reference evidence="9" key="2">
    <citation type="submission" date="2009-11" db="EMBL/GenBank/DDBJ databases">
        <title>The Genome Sequence of Allomyces macrogynus strain ATCC 38327.</title>
        <authorList>
            <consortium name="The Broad Institute Genome Sequencing Platform"/>
            <person name="Russ C."/>
            <person name="Cuomo C."/>
            <person name="Shea T."/>
            <person name="Young S.K."/>
            <person name="Zeng Q."/>
            <person name="Koehrsen M."/>
            <person name="Haas B."/>
            <person name="Borodovsky M."/>
            <person name="Guigo R."/>
            <person name="Alvarado L."/>
            <person name="Berlin A."/>
            <person name="Borenstein D."/>
            <person name="Chen Z."/>
            <person name="Engels R."/>
            <person name="Freedman E."/>
            <person name="Gellesch M."/>
            <person name="Goldberg J."/>
            <person name="Griggs A."/>
            <person name="Gujja S."/>
            <person name="Heiman D."/>
            <person name="Hepburn T."/>
            <person name="Howarth C."/>
            <person name="Jen D."/>
            <person name="Larson L."/>
            <person name="Lewis B."/>
            <person name="Mehta T."/>
            <person name="Park D."/>
            <person name="Pearson M."/>
            <person name="Roberts A."/>
            <person name="Saif S."/>
            <person name="Shenoy N."/>
            <person name="Sisk P."/>
            <person name="Stolte C."/>
            <person name="Sykes S."/>
            <person name="Walk T."/>
            <person name="White J."/>
            <person name="Yandava C."/>
            <person name="Burger G."/>
            <person name="Gray M.W."/>
            <person name="Holland P.W.H."/>
            <person name="King N."/>
            <person name="Lang F.B.F."/>
            <person name="Roger A.J."/>
            <person name="Ruiz-Trillo I."/>
            <person name="Lander E."/>
            <person name="Nusbaum C."/>
        </authorList>
    </citation>
    <scope>NUCLEOTIDE SEQUENCE [LARGE SCALE GENOMIC DNA]</scope>
    <source>
        <strain evidence="9">ATCC 38327</strain>
    </source>
</reference>
<dbReference type="EMBL" id="GG745348">
    <property type="protein sequence ID" value="KNE65670.1"/>
    <property type="molecule type" value="Genomic_DNA"/>
</dbReference>
<sequence>MTALSLIGNALISLGPAVVLFALFLARRPSLFLLALTSSFFALVALLFSSLIWYALPGRAESLQFGYESPVGTQAIAIVIAVLSQELVRWGSWFLIRRAEGGIMLASEFPRSPFHRFSMSAAFGYGYGLLVVLIMHITPLIESAGPGIRPAKSCPGVPDVLLASLLMMFQFLHHIAWTILLFHGMFSTVPPLTFPASGSTTNLSDQATAPAAARGAPSRGPGKWALVAYVLVSHMGVSMTSLMQSMPSIVGCIAPLVVSGAVLAVSGYLVWGVVEATVKKAS</sequence>
<dbReference type="GO" id="GO:0016020">
    <property type="term" value="C:membrane"/>
    <property type="evidence" value="ECO:0007669"/>
    <property type="project" value="UniProtKB-SubCell"/>
</dbReference>
<evidence type="ECO:0000256" key="5">
    <source>
        <dbReference type="ARBA" id="ARBA00022989"/>
    </source>
</evidence>
<dbReference type="STRING" id="578462.A0A0L0STE2"/>
<organism evidence="8 9">
    <name type="scientific">Allomyces macrogynus (strain ATCC 38327)</name>
    <name type="common">Allomyces javanicus var. macrogynus</name>
    <dbReference type="NCBI Taxonomy" id="578462"/>
    <lineage>
        <taxon>Eukaryota</taxon>
        <taxon>Fungi</taxon>
        <taxon>Fungi incertae sedis</taxon>
        <taxon>Blastocladiomycota</taxon>
        <taxon>Blastocladiomycetes</taxon>
        <taxon>Blastocladiales</taxon>
        <taxon>Blastocladiaceae</taxon>
        <taxon>Allomyces</taxon>
    </lineage>
</organism>
<reference evidence="8 9" key="1">
    <citation type="submission" date="2009-11" db="EMBL/GenBank/DDBJ databases">
        <title>Annotation of Allomyces macrogynus ATCC 38327.</title>
        <authorList>
            <consortium name="The Broad Institute Genome Sequencing Platform"/>
            <person name="Russ C."/>
            <person name="Cuomo C."/>
            <person name="Burger G."/>
            <person name="Gray M.W."/>
            <person name="Holland P.W.H."/>
            <person name="King N."/>
            <person name="Lang F.B.F."/>
            <person name="Roger A.J."/>
            <person name="Ruiz-Trillo I."/>
            <person name="Young S.K."/>
            <person name="Zeng Q."/>
            <person name="Gargeya S."/>
            <person name="Fitzgerald M."/>
            <person name="Haas B."/>
            <person name="Abouelleil A."/>
            <person name="Alvarado L."/>
            <person name="Arachchi H.M."/>
            <person name="Berlin A."/>
            <person name="Chapman S.B."/>
            <person name="Gearin G."/>
            <person name="Goldberg J."/>
            <person name="Griggs A."/>
            <person name="Gujja S."/>
            <person name="Hansen M."/>
            <person name="Heiman D."/>
            <person name="Howarth C."/>
            <person name="Larimer J."/>
            <person name="Lui A."/>
            <person name="MacDonald P.J.P."/>
            <person name="McCowen C."/>
            <person name="Montmayeur A."/>
            <person name="Murphy C."/>
            <person name="Neiman D."/>
            <person name="Pearson M."/>
            <person name="Priest M."/>
            <person name="Roberts A."/>
            <person name="Saif S."/>
            <person name="Shea T."/>
            <person name="Sisk P."/>
            <person name="Stolte C."/>
            <person name="Sykes S."/>
            <person name="Wortman J."/>
            <person name="Nusbaum C."/>
            <person name="Birren B."/>
        </authorList>
    </citation>
    <scope>NUCLEOTIDE SEQUENCE [LARGE SCALE GENOMIC DNA]</scope>
    <source>
        <strain evidence="8 9">ATCC 38327</strain>
    </source>
</reference>
<dbReference type="GO" id="GO:0016485">
    <property type="term" value="P:protein processing"/>
    <property type="evidence" value="ECO:0007669"/>
    <property type="project" value="InterPro"/>
</dbReference>
<evidence type="ECO:0000256" key="3">
    <source>
        <dbReference type="ARBA" id="ARBA00022692"/>
    </source>
</evidence>
<dbReference type="AlphaFoldDB" id="A0A0L0STE2"/>
<dbReference type="OrthoDB" id="6507463at2759"/>
<dbReference type="Proteomes" id="UP000054350">
    <property type="component" value="Unassembled WGS sequence"/>
</dbReference>
<dbReference type="PANTHER" id="PTHR12889">
    <property type="entry name" value="GAMMA-SECRETASE SUBUNIT APH-1"/>
    <property type="match status" value="1"/>
</dbReference>
<comment type="subcellular location">
    <subcellularLocation>
        <location evidence="1">Membrane</location>
        <topology evidence="1">Multi-pass membrane protein</topology>
    </subcellularLocation>
</comment>
<feature type="transmembrane region" description="Helical" evidence="7">
    <location>
        <begin position="161"/>
        <end position="182"/>
    </location>
</feature>
<keyword evidence="3 7" id="KW-0812">Transmembrane</keyword>
<protein>
    <recommendedName>
        <fullName evidence="10">Aph-1 protein</fullName>
    </recommendedName>
</protein>
<proteinExistence type="inferred from homology"/>
<feature type="transmembrane region" description="Helical" evidence="7">
    <location>
        <begin position="75"/>
        <end position="96"/>
    </location>
</feature>
<evidence type="ECO:0000256" key="1">
    <source>
        <dbReference type="ARBA" id="ARBA00004141"/>
    </source>
</evidence>
<evidence type="ECO:0000313" key="9">
    <source>
        <dbReference type="Proteomes" id="UP000054350"/>
    </source>
</evidence>
<name>A0A0L0STE2_ALLM3</name>
<keyword evidence="9" id="KW-1185">Reference proteome</keyword>
<feature type="transmembrane region" description="Helical" evidence="7">
    <location>
        <begin position="6"/>
        <end position="25"/>
    </location>
</feature>
<evidence type="ECO:0000313" key="8">
    <source>
        <dbReference type="EMBL" id="KNE65670.1"/>
    </source>
</evidence>
<gene>
    <name evidence="8" type="ORF">AMAG_09653</name>
</gene>
<evidence type="ECO:0000256" key="7">
    <source>
        <dbReference type="SAM" id="Phobius"/>
    </source>
</evidence>
<dbReference type="InterPro" id="IPR009294">
    <property type="entry name" value="Aph-1"/>
</dbReference>
<feature type="transmembrane region" description="Helical" evidence="7">
    <location>
        <begin position="117"/>
        <end position="141"/>
    </location>
</feature>
<evidence type="ECO:0000256" key="6">
    <source>
        <dbReference type="ARBA" id="ARBA00023136"/>
    </source>
</evidence>